<dbReference type="SUPFAM" id="SSF53335">
    <property type="entry name" value="S-adenosyl-L-methionine-dependent methyltransferases"/>
    <property type="match status" value="1"/>
</dbReference>
<keyword evidence="2" id="KW-1185">Reference proteome</keyword>
<reference evidence="2" key="1">
    <citation type="journal article" date="2019" name="J. Bacteriol.">
        <title>A Mutagenic Screen Identifies a TonB-Dependent Receptor Required for the Lanthanide Metal Switch in the Type I Methanotroph 'Methylotuvimicrobium buryatense' 5GB1C.</title>
        <authorList>
            <person name="Groom J.D."/>
            <person name="Ford S.M."/>
            <person name="Pesesky M.W."/>
            <person name="Lidstrom M.E."/>
        </authorList>
    </citation>
    <scope>NUCLEOTIDE SEQUENCE [LARGE SCALE GENOMIC DNA]</scope>
    <source>
        <strain evidence="2">5GB1C</strain>
    </source>
</reference>
<dbReference type="RefSeq" id="WP_017838867.1">
    <property type="nucleotide sequence ID" value="NZ_CP035467.1"/>
</dbReference>
<dbReference type="OrthoDB" id="7838592at2"/>
<dbReference type="EMBL" id="CP035467">
    <property type="protein sequence ID" value="QCW83263.1"/>
    <property type="molecule type" value="Genomic_DNA"/>
</dbReference>
<proteinExistence type="predicted"/>
<protein>
    <submittedName>
        <fullName evidence="1">Three-Cys-motif partner protein TcmP</fullName>
    </submittedName>
</protein>
<dbReference type="InterPro" id="IPR031009">
    <property type="entry name" value="Tcm_partner"/>
</dbReference>
<dbReference type="KEGG" id="mbur:EQU24_14195"/>
<evidence type="ECO:0000313" key="1">
    <source>
        <dbReference type="EMBL" id="QCW83263.1"/>
    </source>
</evidence>
<organism evidence="1 2">
    <name type="scientific">Methylotuvimicrobium buryatense</name>
    <name type="common">Methylomicrobium buryatense</name>
    <dbReference type="NCBI Taxonomy" id="95641"/>
    <lineage>
        <taxon>Bacteria</taxon>
        <taxon>Pseudomonadati</taxon>
        <taxon>Pseudomonadota</taxon>
        <taxon>Gammaproteobacteria</taxon>
        <taxon>Methylococcales</taxon>
        <taxon>Methylococcaceae</taxon>
        <taxon>Methylotuvimicrobium</taxon>
    </lineage>
</organism>
<dbReference type="InterPro" id="IPR029063">
    <property type="entry name" value="SAM-dependent_MTases_sf"/>
</dbReference>
<dbReference type="Proteomes" id="UP000305881">
    <property type="component" value="Chromosome"/>
</dbReference>
<sequence>MHIPTSPPNNDHYFGGSWTEIKLDILRKYLQFYTTALKKQNFELLYIDAFAGSGSRSENIPEAPFFNESAQKLTYDGSAKIALDIDPAFDRYLFVEKDATRCQALNSLKQAHPERHIQIDNNDANQVIQTLAKKPIWDKNKYRGVIFLDPYGNQIEWRSLEAIASTKAFDVWLLFPLSGVYRQTPRDYRKLEDYKKDNLNKLFGTDEWETAFYPSSNQTHLFDEEVKHRIPVKEIEQWIKARLKTCFPYVFDPLPLPQKGAQLFSLFFCVSNDSGKAIGLALKAANHLLKQHE</sequence>
<dbReference type="STRING" id="675511.GCA_000341735_00210"/>
<name>A0A4P9URU2_METBY</name>
<dbReference type="Gene3D" id="3.40.50.150">
    <property type="entry name" value="Vaccinia Virus protein VP39"/>
    <property type="match status" value="1"/>
</dbReference>
<gene>
    <name evidence="1" type="primary">tcmP</name>
    <name evidence="1" type="ORF">EQU24_14195</name>
</gene>
<dbReference type="NCBIfam" id="TIGR04474">
    <property type="entry name" value="tcm_partner"/>
    <property type="match status" value="1"/>
</dbReference>
<evidence type="ECO:0000313" key="2">
    <source>
        <dbReference type="Proteomes" id="UP000305881"/>
    </source>
</evidence>
<accession>A0A4P9URU2</accession>
<dbReference type="AlphaFoldDB" id="A0A4P9URU2"/>